<organism evidence="3 4">
    <name type="scientific">Amycolatopsis mongoliensis</name>
    <dbReference type="NCBI Taxonomy" id="715475"/>
    <lineage>
        <taxon>Bacteria</taxon>
        <taxon>Bacillati</taxon>
        <taxon>Actinomycetota</taxon>
        <taxon>Actinomycetes</taxon>
        <taxon>Pseudonocardiales</taxon>
        <taxon>Pseudonocardiaceae</taxon>
        <taxon>Amycolatopsis</taxon>
    </lineage>
</organism>
<dbReference type="Proteomes" id="UP001239397">
    <property type="component" value="Chromosome"/>
</dbReference>
<proteinExistence type="predicted"/>
<evidence type="ECO:0000256" key="1">
    <source>
        <dbReference type="SAM" id="MobiDB-lite"/>
    </source>
</evidence>
<evidence type="ECO:0000313" key="4">
    <source>
        <dbReference type="Proteomes" id="UP001239397"/>
    </source>
</evidence>
<evidence type="ECO:0000313" key="3">
    <source>
        <dbReference type="EMBL" id="WIY00493.1"/>
    </source>
</evidence>
<feature type="transmembrane region" description="Helical" evidence="2">
    <location>
        <begin position="89"/>
        <end position="109"/>
    </location>
</feature>
<protein>
    <submittedName>
        <fullName evidence="3">Uncharacterized protein</fullName>
    </submittedName>
</protein>
<sequence>MLTRATGFLTYATSILLVFSGLASFPFYALVIWAIMSTMIGLVVWQQVDEAPETARIRTLGRTASQVAVAASLALFLVGVLVAETVSVFGFVSGAGILGVLALAGYRCAPRARRPRRAGDPPATAGDRGDPRPAVQSPAALPDLDVEELCWAWRRSYSQLQVVRDSGTREQLVLVRRACLDELERRDPAGFRRWLASGARAGSDPSRFIRDGRGLVDPGADDAG</sequence>
<keyword evidence="2" id="KW-1133">Transmembrane helix</keyword>
<feature type="region of interest" description="Disordered" evidence="1">
    <location>
        <begin position="198"/>
        <end position="224"/>
    </location>
</feature>
<name>A0A9Y2JL50_9PSEU</name>
<accession>A0A9Y2JL50</accession>
<dbReference type="AlphaFoldDB" id="A0A9Y2JL50"/>
<dbReference type="KEGG" id="amog:QRX60_41620"/>
<evidence type="ECO:0000256" key="2">
    <source>
        <dbReference type="SAM" id="Phobius"/>
    </source>
</evidence>
<gene>
    <name evidence="3" type="ORF">QRX60_41620</name>
</gene>
<keyword evidence="2" id="KW-0812">Transmembrane</keyword>
<feature type="region of interest" description="Disordered" evidence="1">
    <location>
        <begin position="113"/>
        <end position="138"/>
    </location>
</feature>
<dbReference type="EMBL" id="CP127295">
    <property type="protein sequence ID" value="WIY00493.1"/>
    <property type="molecule type" value="Genomic_DNA"/>
</dbReference>
<reference evidence="3 4" key="1">
    <citation type="submission" date="2023-06" db="EMBL/GenBank/DDBJ databases">
        <authorList>
            <person name="Oyuntsetseg B."/>
            <person name="Kim S.B."/>
        </authorList>
    </citation>
    <scope>NUCLEOTIDE SEQUENCE [LARGE SCALE GENOMIC DNA]</scope>
    <source>
        <strain evidence="3 4">4-36</strain>
    </source>
</reference>
<keyword evidence="2" id="KW-0472">Membrane</keyword>
<dbReference type="RefSeq" id="WP_285996959.1">
    <property type="nucleotide sequence ID" value="NZ_CP127295.1"/>
</dbReference>
<feature type="transmembrane region" description="Helical" evidence="2">
    <location>
        <begin position="66"/>
        <end position="83"/>
    </location>
</feature>
<feature type="transmembrane region" description="Helical" evidence="2">
    <location>
        <begin position="25"/>
        <end position="45"/>
    </location>
</feature>
<keyword evidence="4" id="KW-1185">Reference proteome</keyword>